<dbReference type="EMBL" id="CM029037">
    <property type="protein sequence ID" value="KAG2661463.1"/>
    <property type="molecule type" value="Genomic_DNA"/>
</dbReference>
<organism evidence="2 3">
    <name type="scientific">Panicum virgatum</name>
    <name type="common">Blackwell switchgrass</name>
    <dbReference type="NCBI Taxonomy" id="38727"/>
    <lineage>
        <taxon>Eukaryota</taxon>
        <taxon>Viridiplantae</taxon>
        <taxon>Streptophyta</taxon>
        <taxon>Embryophyta</taxon>
        <taxon>Tracheophyta</taxon>
        <taxon>Spermatophyta</taxon>
        <taxon>Magnoliopsida</taxon>
        <taxon>Liliopsida</taxon>
        <taxon>Poales</taxon>
        <taxon>Poaceae</taxon>
        <taxon>PACMAD clade</taxon>
        <taxon>Panicoideae</taxon>
        <taxon>Panicodae</taxon>
        <taxon>Paniceae</taxon>
        <taxon>Panicinae</taxon>
        <taxon>Panicum</taxon>
        <taxon>Panicum sect. Hiantes</taxon>
    </lineage>
</organism>
<comment type="caution">
    <text evidence="2">The sequence shown here is derived from an EMBL/GenBank/DDBJ whole genome shotgun (WGS) entry which is preliminary data.</text>
</comment>
<reference evidence="2" key="1">
    <citation type="submission" date="2020-05" db="EMBL/GenBank/DDBJ databases">
        <title>WGS assembly of Panicum virgatum.</title>
        <authorList>
            <person name="Lovell J.T."/>
            <person name="Jenkins J."/>
            <person name="Shu S."/>
            <person name="Juenger T.E."/>
            <person name="Schmutz J."/>
        </authorList>
    </citation>
    <scope>NUCLEOTIDE SEQUENCE</scope>
    <source>
        <strain evidence="2">AP13</strain>
    </source>
</reference>
<feature type="region of interest" description="Disordered" evidence="1">
    <location>
        <begin position="56"/>
        <end position="75"/>
    </location>
</feature>
<evidence type="ECO:0000256" key="1">
    <source>
        <dbReference type="SAM" id="MobiDB-lite"/>
    </source>
</evidence>
<dbReference type="Proteomes" id="UP000823388">
    <property type="component" value="Chromosome 1K"/>
</dbReference>
<proteinExistence type="predicted"/>
<gene>
    <name evidence="2" type="ORF">PVAP13_1KG505713</name>
</gene>
<name>A0A8T0XWF5_PANVG</name>
<evidence type="ECO:0000313" key="2">
    <source>
        <dbReference type="EMBL" id="KAG2661463.1"/>
    </source>
</evidence>
<evidence type="ECO:0000313" key="3">
    <source>
        <dbReference type="Proteomes" id="UP000823388"/>
    </source>
</evidence>
<keyword evidence="3" id="KW-1185">Reference proteome</keyword>
<sequence>MALQVILKLCTLKQQEVSDSNRHACTGTWWITPTASSRWCSSRTSPPTPCCRAPSPFAASSPVATARPSSSGDGEEGMMSVTLFFLCCNHRWRD</sequence>
<accession>A0A8T0XWF5</accession>
<dbReference type="AlphaFoldDB" id="A0A8T0XWF5"/>
<protein>
    <submittedName>
        <fullName evidence="2">Uncharacterized protein</fullName>
    </submittedName>
</protein>